<name>A0A9P5TE85_9AGAM</name>
<sequence length="146" mass="16604">MAAKDVTASREKLIELFNRIESFFRRLEIYTGITPTTAMTDIIVEIMVEVLMILAIATKEVKCGRLKKYIKNLTGNTDIENSLDRLDKLTVEEMRMASAELLKITHNVQENVQVVRGNVQGIGSDVKDISRVFDDKFDQVNRSLLL</sequence>
<proteinExistence type="predicted"/>
<organism evidence="1 2">
    <name type="scientific">Russula ochroleuca</name>
    <dbReference type="NCBI Taxonomy" id="152965"/>
    <lineage>
        <taxon>Eukaryota</taxon>
        <taxon>Fungi</taxon>
        <taxon>Dikarya</taxon>
        <taxon>Basidiomycota</taxon>
        <taxon>Agaricomycotina</taxon>
        <taxon>Agaricomycetes</taxon>
        <taxon>Russulales</taxon>
        <taxon>Russulaceae</taxon>
        <taxon>Russula</taxon>
    </lineage>
</organism>
<evidence type="ECO:0000313" key="1">
    <source>
        <dbReference type="EMBL" id="KAF8487146.1"/>
    </source>
</evidence>
<dbReference type="EMBL" id="WHVB01000001">
    <property type="protein sequence ID" value="KAF8487146.1"/>
    <property type="molecule type" value="Genomic_DNA"/>
</dbReference>
<dbReference type="Proteomes" id="UP000759537">
    <property type="component" value="Unassembled WGS sequence"/>
</dbReference>
<gene>
    <name evidence="1" type="ORF">DFH94DRAFT_16151</name>
</gene>
<dbReference type="AlphaFoldDB" id="A0A9P5TE85"/>
<dbReference type="OrthoDB" id="448455at2759"/>
<reference evidence="1" key="1">
    <citation type="submission" date="2019-10" db="EMBL/GenBank/DDBJ databases">
        <authorList>
            <consortium name="DOE Joint Genome Institute"/>
            <person name="Kuo A."/>
            <person name="Miyauchi S."/>
            <person name="Kiss E."/>
            <person name="Drula E."/>
            <person name="Kohler A."/>
            <person name="Sanchez-Garcia M."/>
            <person name="Andreopoulos B."/>
            <person name="Barry K.W."/>
            <person name="Bonito G."/>
            <person name="Buee M."/>
            <person name="Carver A."/>
            <person name="Chen C."/>
            <person name="Cichocki N."/>
            <person name="Clum A."/>
            <person name="Culley D."/>
            <person name="Crous P.W."/>
            <person name="Fauchery L."/>
            <person name="Girlanda M."/>
            <person name="Hayes R."/>
            <person name="Keri Z."/>
            <person name="LaButti K."/>
            <person name="Lipzen A."/>
            <person name="Lombard V."/>
            <person name="Magnuson J."/>
            <person name="Maillard F."/>
            <person name="Morin E."/>
            <person name="Murat C."/>
            <person name="Nolan M."/>
            <person name="Ohm R."/>
            <person name="Pangilinan J."/>
            <person name="Pereira M."/>
            <person name="Perotto S."/>
            <person name="Peter M."/>
            <person name="Riley R."/>
            <person name="Sitrit Y."/>
            <person name="Stielow B."/>
            <person name="Szollosi G."/>
            <person name="Zifcakova L."/>
            <person name="Stursova M."/>
            <person name="Spatafora J.W."/>
            <person name="Tedersoo L."/>
            <person name="Vaario L.-M."/>
            <person name="Yamada A."/>
            <person name="Yan M."/>
            <person name="Wang P."/>
            <person name="Xu J."/>
            <person name="Bruns T."/>
            <person name="Baldrian P."/>
            <person name="Vilgalys R."/>
            <person name="Henrissat B."/>
            <person name="Grigoriev I.V."/>
            <person name="Hibbett D."/>
            <person name="Nagy L.G."/>
            <person name="Martin F.M."/>
        </authorList>
    </citation>
    <scope>NUCLEOTIDE SEQUENCE</scope>
    <source>
        <strain evidence="1">Prilba</strain>
    </source>
</reference>
<protein>
    <submittedName>
        <fullName evidence="1">Uncharacterized protein</fullName>
    </submittedName>
</protein>
<keyword evidence="2" id="KW-1185">Reference proteome</keyword>
<reference evidence="1" key="2">
    <citation type="journal article" date="2020" name="Nat. Commun.">
        <title>Large-scale genome sequencing of mycorrhizal fungi provides insights into the early evolution of symbiotic traits.</title>
        <authorList>
            <person name="Miyauchi S."/>
            <person name="Kiss E."/>
            <person name="Kuo A."/>
            <person name="Drula E."/>
            <person name="Kohler A."/>
            <person name="Sanchez-Garcia M."/>
            <person name="Morin E."/>
            <person name="Andreopoulos B."/>
            <person name="Barry K.W."/>
            <person name="Bonito G."/>
            <person name="Buee M."/>
            <person name="Carver A."/>
            <person name="Chen C."/>
            <person name="Cichocki N."/>
            <person name="Clum A."/>
            <person name="Culley D."/>
            <person name="Crous P.W."/>
            <person name="Fauchery L."/>
            <person name="Girlanda M."/>
            <person name="Hayes R.D."/>
            <person name="Keri Z."/>
            <person name="LaButti K."/>
            <person name="Lipzen A."/>
            <person name="Lombard V."/>
            <person name="Magnuson J."/>
            <person name="Maillard F."/>
            <person name="Murat C."/>
            <person name="Nolan M."/>
            <person name="Ohm R.A."/>
            <person name="Pangilinan J."/>
            <person name="Pereira M.F."/>
            <person name="Perotto S."/>
            <person name="Peter M."/>
            <person name="Pfister S."/>
            <person name="Riley R."/>
            <person name="Sitrit Y."/>
            <person name="Stielow J.B."/>
            <person name="Szollosi G."/>
            <person name="Zifcakova L."/>
            <person name="Stursova M."/>
            <person name="Spatafora J.W."/>
            <person name="Tedersoo L."/>
            <person name="Vaario L.M."/>
            <person name="Yamada A."/>
            <person name="Yan M."/>
            <person name="Wang P."/>
            <person name="Xu J."/>
            <person name="Bruns T."/>
            <person name="Baldrian P."/>
            <person name="Vilgalys R."/>
            <person name="Dunand C."/>
            <person name="Henrissat B."/>
            <person name="Grigoriev I.V."/>
            <person name="Hibbett D."/>
            <person name="Nagy L.G."/>
            <person name="Martin F.M."/>
        </authorList>
    </citation>
    <scope>NUCLEOTIDE SEQUENCE</scope>
    <source>
        <strain evidence="1">Prilba</strain>
    </source>
</reference>
<accession>A0A9P5TE85</accession>
<comment type="caution">
    <text evidence="1">The sequence shown here is derived from an EMBL/GenBank/DDBJ whole genome shotgun (WGS) entry which is preliminary data.</text>
</comment>
<evidence type="ECO:0000313" key="2">
    <source>
        <dbReference type="Proteomes" id="UP000759537"/>
    </source>
</evidence>